<dbReference type="Pfam" id="PF00702">
    <property type="entry name" value="Hydrolase"/>
    <property type="match status" value="1"/>
</dbReference>
<dbReference type="PANTHER" id="PTHR42896:SF2">
    <property type="entry name" value="CBBY-LIKE PROTEIN"/>
    <property type="match status" value="1"/>
</dbReference>
<gene>
    <name evidence="1" type="ORF">D3A95_03680</name>
</gene>
<dbReference type="PANTHER" id="PTHR42896">
    <property type="entry name" value="XYLULOSE-1,5-BISPHOSPHATE (XUBP) PHOSPHATASE"/>
    <property type="match status" value="1"/>
</dbReference>
<dbReference type="InterPro" id="IPR023214">
    <property type="entry name" value="HAD_sf"/>
</dbReference>
<dbReference type="InterPro" id="IPR023198">
    <property type="entry name" value="PGP-like_dom2"/>
</dbReference>
<dbReference type="GO" id="GO:0016787">
    <property type="term" value="F:hydrolase activity"/>
    <property type="evidence" value="ECO:0007669"/>
    <property type="project" value="UniProtKB-KW"/>
</dbReference>
<dbReference type="AlphaFoldDB" id="A0A3B7MA95"/>
<dbReference type="SFLD" id="SFLDF00035">
    <property type="entry name" value="phosphoglycolate_phosphatase"/>
    <property type="match status" value="1"/>
</dbReference>
<dbReference type="RefSeq" id="WP_181496300.1">
    <property type="nucleotide sequence ID" value="NZ_CP032152.1"/>
</dbReference>
<dbReference type="EMBL" id="CP032152">
    <property type="protein sequence ID" value="AXY67553.1"/>
    <property type="molecule type" value="Genomic_DNA"/>
</dbReference>
<dbReference type="CDD" id="cd07528">
    <property type="entry name" value="HAD_CbbY-like"/>
    <property type="match status" value="1"/>
</dbReference>
<accession>A0A3B7MA95</accession>
<dbReference type="SFLD" id="SFLDG01129">
    <property type="entry name" value="C1.5:_HAD__Beta-PGM__Phosphata"/>
    <property type="match status" value="1"/>
</dbReference>
<dbReference type="NCBIfam" id="TIGR01509">
    <property type="entry name" value="HAD-SF-IA-v3"/>
    <property type="match status" value="1"/>
</dbReference>
<dbReference type="Gene3D" id="1.10.150.240">
    <property type="entry name" value="Putative phosphatase, domain 2"/>
    <property type="match status" value="1"/>
</dbReference>
<keyword evidence="2" id="KW-1185">Reference proteome</keyword>
<dbReference type="Proteomes" id="UP000261812">
    <property type="component" value="Chromosome"/>
</dbReference>
<protein>
    <submittedName>
        <fullName evidence="1">HAD family hydrolase</fullName>
    </submittedName>
</protein>
<dbReference type="KEGG" id="tsq:D3A95_03680"/>
<reference evidence="2" key="1">
    <citation type="submission" date="2018-09" db="EMBL/GenBank/DDBJ databases">
        <title>Complete genome sequence of thermophilic cyanobacteria strain Thermosynechococcus elongatus PKUAC-SCTE542.</title>
        <authorList>
            <person name="Liang Y."/>
            <person name="Tang J."/>
            <person name="Daroch M."/>
        </authorList>
    </citation>
    <scope>NUCLEOTIDE SEQUENCE [LARGE SCALE GENOMIC DNA]</scope>
    <source>
        <strain evidence="2">E542</strain>
    </source>
</reference>
<proteinExistence type="predicted"/>
<dbReference type="Gene3D" id="3.40.50.1000">
    <property type="entry name" value="HAD superfamily/HAD-like"/>
    <property type="match status" value="1"/>
</dbReference>
<organism evidence="1 2">
    <name type="scientific">Thermosynechococcus sichuanensis E542</name>
    <dbReference type="NCBI Taxonomy" id="2016101"/>
    <lineage>
        <taxon>Bacteria</taxon>
        <taxon>Bacillati</taxon>
        <taxon>Cyanobacteriota</taxon>
        <taxon>Cyanophyceae</taxon>
        <taxon>Acaryochloridales</taxon>
        <taxon>Thermosynechococcaceae</taxon>
        <taxon>Thermosynechococcus</taxon>
        <taxon>Thermosynechococcus sichuanensis</taxon>
    </lineage>
</organism>
<evidence type="ECO:0000313" key="2">
    <source>
        <dbReference type="Proteomes" id="UP000261812"/>
    </source>
</evidence>
<dbReference type="SUPFAM" id="SSF56784">
    <property type="entry name" value="HAD-like"/>
    <property type="match status" value="1"/>
</dbReference>
<dbReference type="InterPro" id="IPR044999">
    <property type="entry name" value="CbbY-like"/>
</dbReference>
<name>A0A3B7MA95_9CYAN</name>
<keyword evidence="1" id="KW-0378">Hydrolase</keyword>
<dbReference type="SFLD" id="SFLDS00003">
    <property type="entry name" value="Haloacid_Dehalogenase"/>
    <property type="match status" value="1"/>
</dbReference>
<dbReference type="SFLD" id="SFLDG01135">
    <property type="entry name" value="C1.5.6:_HAD__Beta-PGM__Phospha"/>
    <property type="match status" value="1"/>
</dbReference>
<sequence>MAHLKALIFDVDGTLADTERDGHRVAFNKAFAAAGLDWEWDTALYGQLLAVAGGKERMKYYLDRFRPDWPRPQNLDALIADLHKAKTRYYTELLAEGAIPLRPGVKRLLTEAREAGLRLAIATTTTPANVTALLENALAADGVSWFEIIAAGDVVPAKKPAPDIYFYTLERMRLSPQECLAFEDSANGIQAATASRLATIITITDYTKDHDFRDAALVLDCLGEPDYPFQVIRGEVGWTTYVDVPLLRSLHQQWTSTLIDILPVLKDRDSYGVQARH</sequence>
<dbReference type="InterPro" id="IPR036412">
    <property type="entry name" value="HAD-like_sf"/>
</dbReference>
<dbReference type="PRINTS" id="PR00413">
    <property type="entry name" value="HADHALOGNASE"/>
</dbReference>
<dbReference type="InterPro" id="IPR006439">
    <property type="entry name" value="HAD-SF_hydro_IA"/>
</dbReference>
<evidence type="ECO:0000313" key="1">
    <source>
        <dbReference type="EMBL" id="AXY67553.1"/>
    </source>
</evidence>